<dbReference type="PANTHER" id="PTHR30349:SF41">
    <property type="entry name" value="INTEGRASE_RECOMBINASE PROTEIN MJ0367-RELATED"/>
    <property type="match status" value="1"/>
</dbReference>
<dbReference type="GO" id="GO:0015074">
    <property type="term" value="P:DNA integration"/>
    <property type="evidence" value="ECO:0007669"/>
    <property type="project" value="UniProtKB-KW"/>
</dbReference>
<keyword evidence="2" id="KW-0229">DNA integration</keyword>
<protein>
    <submittedName>
        <fullName evidence="6">Tyrosine-type recombinase/integrase</fullName>
    </submittedName>
</protein>
<gene>
    <name evidence="6" type="ORF">H4O21_04065</name>
</gene>
<dbReference type="InterPro" id="IPR013762">
    <property type="entry name" value="Integrase-like_cat_sf"/>
</dbReference>
<keyword evidence="3" id="KW-0238">DNA-binding</keyword>
<evidence type="ECO:0000256" key="2">
    <source>
        <dbReference type="ARBA" id="ARBA00022908"/>
    </source>
</evidence>
<comment type="similarity">
    <text evidence="1">Belongs to the 'phage' integrase family.</text>
</comment>
<dbReference type="GO" id="GO:0006310">
    <property type="term" value="P:DNA recombination"/>
    <property type="evidence" value="ECO:0007669"/>
    <property type="project" value="UniProtKB-KW"/>
</dbReference>
<dbReference type="PROSITE" id="PS51898">
    <property type="entry name" value="TYR_RECOMBINASE"/>
    <property type="match status" value="1"/>
</dbReference>
<dbReference type="Gene3D" id="1.10.443.10">
    <property type="entry name" value="Intergrase catalytic core"/>
    <property type="match status" value="1"/>
</dbReference>
<dbReference type="Pfam" id="PF00589">
    <property type="entry name" value="Phage_integrase"/>
    <property type="match status" value="1"/>
</dbReference>
<organism evidence="6 7">
    <name type="scientific">Oceanospirillum sediminis</name>
    <dbReference type="NCBI Taxonomy" id="2760088"/>
    <lineage>
        <taxon>Bacteria</taxon>
        <taxon>Pseudomonadati</taxon>
        <taxon>Pseudomonadota</taxon>
        <taxon>Gammaproteobacteria</taxon>
        <taxon>Oceanospirillales</taxon>
        <taxon>Oceanospirillaceae</taxon>
        <taxon>Oceanospirillum</taxon>
    </lineage>
</organism>
<evidence type="ECO:0000313" key="6">
    <source>
        <dbReference type="EMBL" id="MBB1485786.1"/>
    </source>
</evidence>
<evidence type="ECO:0000256" key="1">
    <source>
        <dbReference type="ARBA" id="ARBA00008857"/>
    </source>
</evidence>
<accession>A0A839INC5</accession>
<evidence type="ECO:0000313" key="7">
    <source>
        <dbReference type="Proteomes" id="UP000565262"/>
    </source>
</evidence>
<dbReference type="EMBL" id="JACJFM010000004">
    <property type="protein sequence ID" value="MBB1485786.1"/>
    <property type="molecule type" value="Genomic_DNA"/>
</dbReference>
<evidence type="ECO:0000259" key="5">
    <source>
        <dbReference type="PROSITE" id="PS51898"/>
    </source>
</evidence>
<dbReference type="PANTHER" id="PTHR30349">
    <property type="entry name" value="PHAGE INTEGRASE-RELATED"/>
    <property type="match status" value="1"/>
</dbReference>
<keyword evidence="4" id="KW-0233">DNA recombination</keyword>
<feature type="domain" description="Tyr recombinase" evidence="5">
    <location>
        <begin position="1"/>
        <end position="150"/>
    </location>
</feature>
<name>A0A839INC5_9GAMM</name>
<dbReference type="GO" id="GO:0003677">
    <property type="term" value="F:DNA binding"/>
    <property type="evidence" value="ECO:0007669"/>
    <property type="project" value="UniProtKB-KW"/>
</dbReference>
<comment type="caution">
    <text evidence="6">The sequence shown here is derived from an EMBL/GenBank/DDBJ whole genome shotgun (WGS) entry which is preliminary data.</text>
</comment>
<dbReference type="AlphaFoldDB" id="A0A839INC5"/>
<dbReference type="InterPro" id="IPR050090">
    <property type="entry name" value="Tyrosine_recombinase_XerCD"/>
</dbReference>
<evidence type="ECO:0000256" key="4">
    <source>
        <dbReference type="ARBA" id="ARBA00023172"/>
    </source>
</evidence>
<dbReference type="InterPro" id="IPR002104">
    <property type="entry name" value="Integrase_catalytic"/>
</dbReference>
<keyword evidence="7" id="KW-1185">Reference proteome</keyword>
<evidence type="ECO:0000256" key="3">
    <source>
        <dbReference type="ARBA" id="ARBA00023125"/>
    </source>
</evidence>
<dbReference type="Proteomes" id="UP000565262">
    <property type="component" value="Unassembled WGS sequence"/>
</dbReference>
<dbReference type="SUPFAM" id="SSF56349">
    <property type="entry name" value="DNA breaking-rejoining enzymes"/>
    <property type="match status" value="1"/>
</dbReference>
<proteinExistence type="inferred from homology"/>
<sequence length="162" mass="18518">MLYSTGIRVGELTSITLNDLDLYKGQIRIKGKGHRERKVFIPDQELMRLIDTYMKVRNRLFPTDVNTLLLNSRGKAASTQFIRKLLRELSHKCGLEEHATPHMCRHSTATELLNAGVDIRFVQKLMGHQSITTTQRYTHVSDEELRNQITAAALRGGLKMDN</sequence>
<dbReference type="InterPro" id="IPR011010">
    <property type="entry name" value="DNA_brk_join_enz"/>
</dbReference>
<reference evidence="6 7" key="1">
    <citation type="submission" date="2020-08" db="EMBL/GenBank/DDBJ databases">
        <title>Oceanospirillum sp. nov. isolated from marine sediment.</title>
        <authorList>
            <person name="Ji X."/>
        </authorList>
    </citation>
    <scope>NUCLEOTIDE SEQUENCE [LARGE SCALE GENOMIC DNA]</scope>
    <source>
        <strain evidence="6 7">D5</strain>
    </source>
</reference>